<gene>
    <name evidence="2" type="ORF">AB0C36_24165</name>
</gene>
<evidence type="ECO:0000313" key="2">
    <source>
        <dbReference type="EMBL" id="MEU8136594.1"/>
    </source>
</evidence>
<sequence length="96" mass="10291">MLQAAYVEDVNRFAVFDRDDWNCYLCDGAIDQDAVVPHPQAATIDHVVALAVGGEHSMANVRAAHFLCNAIKGDRTIKGLLTRPDLLANQGVGGVS</sequence>
<evidence type="ECO:0000259" key="1">
    <source>
        <dbReference type="Pfam" id="PF01844"/>
    </source>
</evidence>
<keyword evidence="3" id="KW-1185">Reference proteome</keyword>
<organism evidence="2 3">
    <name type="scientific">Streptodolium elevatio</name>
    <dbReference type="NCBI Taxonomy" id="3157996"/>
    <lineage>
        <taxon>Bacteria</taxon>
        <taxon>Bacillati</taxon>
        <taxon>Actinomycetota</taxon>
        <taxon>Actinomycetes</taxon>
        <taxon>Kitasatosporales</taxon>
        <taxon>Streptomycetaceae</taxon>
        <taxon>Streptodolium</taxon>
    </lineage>
</organism>
<dbReference type="Pfam" id="PF01844">
    <property type="entry name" value="HNH"/>
    <property type="match status" value="1"/>
</dbReference>
<accession>A0ABV3DNX1</accession>
<dbReference type="InterPro" id="IPR003615">
    <property type="entry name" value="HNH_nuc"/>
</dbReference>
<protein>
    <submittedName>
        <fullName evidence="2">HNH endonuclease</fullName>
    </submittedName>
</protein>
<dbReference type="EMBL" id="JBEZFP010000066">
    <property type="protein sequence ID" value="MEU8136594.1"/>
    <property type="molecule type" value="Genomic_DNA"/>
</dbReference>
<dbReference type="Proteomes" id="UP001551482">
    <property type="component" value="Unassembled WGS sequence"/>
</dbReference>
<dbReference type="Gene3D" id="1.10.30.50">
    <property type="match status" value="1"/>
</dbReference>
<dbReference type="CDD" id="cd00085">
    <property type="entry name" value="HNHc"/>
    <property type="match status" value="1"/>
</dbReference>
<evidence type="ECO:0000313" key="3">
    <source>
        <dbReference type="Proteomes" id="UP001551482"/>
    </source>
</evidence>
<dbReference type="InterPro" id="IPR002711">
    <property type="entry name" value="HNH"/>
</dbReference>
<keyword evidence="2" id="KW-0540">Nuclease</keyword>
<dbReference type="RefSeq" id="WP_358357272.1">
    <property type="nucleotide sequence ID" value="NZ_JBEZFP010000066.1"/>
</dbReference>
<name>A0ABV3DNX1_9ACTN</name>
<comment type="caution">
    <text evidence="2">The sequence shown here is derived from an EMBL/GenBank/DDBJ whole genome shotgun (WGS) entry which is preliminary data.</text>
</comment>
<feature type="domain" description="HNH" evidence="1">
    <location>
        <begin position="40"/>
        <end position="75"/>
    </location>
</feature>
<dbReference type="GO" id="GO:0004519">
    <property type="term" value="F:endonuclease activity"/>
    <property type="evidence" value="ECO:0007669"/>
    <property type="project" value="UniProtKB-KW"/>
</dbReference>
<keyword evidence="2" id="KW-0255">Endonuclease</keyword>
<proteinExistence type="predicted"/>
<reference evidence="2 3" key="1">
    <citation type="submission" date="2024-06" db="EMBL/GenBank/DDBJ databases">
        <title>The Natural Products Discovery Center: Release of the First 8490 Sequenced Strains for Exploring Actinobacteria Biosynthetic Diversity.</title>
        <authorList>
            <person name="Kalkreuter E."/>
            <person name="Kautsar S.A."/>
            <person name="Yang D."/>
            <person name="Bader C.D."/>
            <person name="Teijaro C.N."/>
            <person name="Fluegel L."/>
            <person name="Davis C.M."/>
            <person name="Simpson J.R."/>
            <person name="Lauterbach L."/>
            <person name="Steele A.D."/>
            <person name="Gui C."/>
            <person name="Meng S."/>
            <person name="Li G."/>
            <person name="Viehrig K."/>
            <person name="Ye F."/>
            <person name="Su P."/>
            <person name="Kiefer A.F."/>
            <person name="Nichols A."/>
            <person name="Cepeda A.J."/>
            <person name="Yan W."/>
            <person name="Fan B."/>
            <person name="Jiang Y."/>
            <person name="Adhikari A."/>
            <person name="Zheng C.-J."/>
            <person name="Schuster L."/>
            <person name="Cowan T.M."/>
            <person name="Smanski M.J."/>
            <person name="Chevrette M.G."/>
            <person name="De Carvalho L.P.S."/>
            <person name="Shen B."/>
        </authorList>
    </citation>
    <scope>NUCLEOTIDE SEQUENCE [LARGE SCALE GENOMIC DNA]</scope>
    <source>
        <strain evidence="2 3">NPDC048946</strain>
    </source>
</reference>
<keyword evidence="2" id="KW-0378">Hydrolase</keyword>